<keyword evidence="5" id="KW-0812">Transmembrane</keyword>
<proteinExistence type="predicted"/>
<comment type="caution">
    <text evidence="14">The sequence shown here is derived from an EMBL/GenBank/DDBJ whole genome shotgun (WGS) entry which is preliminary data.</text>
</comment>
<reference evidence="14 15" key="1">
    <citation type="journal article" date="2019" name="Int. J. Syst. Evol. Microbiol.">
        <title>Faecalibacillus intestinalis gen. nov., sp. nov. and Faecalibacillus faecis sp. nov., isolated from human faeces.</title>
        <authorList>
            <person name="Seo B."/>
            <person name="Jeon K."/>
            <person name="Baek I."/>
            <person name="Lee Y.M."/>
            <person name="Baek K."/>
            <person name="Ko G."/>
        </authorList>
    </citation>
    <scope>NUCLEOTIDE SEQUENCE [LARGE SCALE GENOMIC DNA]</scope>
    <source>
        <strain evidence="14 15">SNUG30099</strain>
    </source>
</reference>
<dbReference type="EMBL" id="PYLQ01000017">
    <property type="protein sequence ID" value="PST39594.1"/>
    <property type="molecule type" value="Genomic_DNA"/>
</dbReference>
<dbReference type="RefSeq" id="WP_107030298.1">
    <property type="nucleotide sequence ID" value="NZ_PYLQ01000017.1"/>
</dbReference>
<evidence type="ECO:0000313" key="15">
    <source>
        <dbReference type="Proteomes" id="UP000240974"/>
    </source>
</evidence>
<sequence length="306" mass="35511">MKKLVKLIIVLVLVMVSGCTTQKKEENARVIDTSMFLYKVSNQEGNYSYLFGTCHPGRYPIKSLDKTTEKVLDESDSIYLECDMKPSPKETEEITKYNTYNSIRDLGLEDKYENLMKQYKSLKGKPGYALYNVFVINSLINSDPEVLNKANISKFSAIDKYIYEYAQKKKNFKEVEGIEFQMKLITELSGDYSETILDNLANKEMVIKSAKEDLDAYYSGNTQYYEDEQNLLLNQLEQLNDSDKEKYEKYWNILAYNRNIHMKDTLADSIHNNKHDFIGVGCKHLYGKKGIIQLLKDDGYLVECMK</sequence>
<gene>
    <name evidence="14" type="ORF">C7U54_10800</name>
</gene>
<evidence type="ECO:0000256" key="5">
    <source>
        <dbReference type="ARBA" id="ARBA00022692"/>
    </source>
</evidence>
<keyword evidence="6" id="KW-0479">Metal-binding</keyword>
<evidence type="ECO:0000256" key="9">
    <source>
        <dbReference type="ARBA" id="ARBA00022989"/>
    </source>
</evidence>
<keyword evidence="15" id="KW-1185">Reference proteome</keyword>
<evidence type="ECO:0000256" key="7">
    <source>
        <dbReference type="ARBA" id="ARBA00022729"/>
    </source>
</evidence>
<evidence type="ECO:0000313" key="14">
    <source>
        <dbReference type="EMBL" id="PST39594.1"/>
    </source>
</evidence>
<evidence type="ECO:0000256" key="10">
    <source>
        <dbReference type="ARBA" id="ARBA00023049"/>
    </source>
</evidence>
<keyword evidence="10" id="KW-0482">Metalloprotease</keyword>
<evidence type="ECO:0000256" key="4">
    <source>
        <dbReference type="ARBA" id="ARBA00022670"/>
    </source>
</evidence>
<comment type="cofactor">
    <cofactor evidence="1">
        <name>Mn(2+)</name>
        <dbReference type="ChEBI" id="CHEBI:29035"/>
    </cofactor>
</comment>
<organism evidence="14 15">
    <name type="scientific">Faecalibacillus intestinalis</name>
    <dbReference type="NCBI Taxonomy" id="1982626"/>
    <lineage>
        <taxon>Bacteria</taxon>
        <taxon>Bacillati</taxon>
        <taxon>Bacillota</taxon>
        <taxon>Erysipelotrichia</taxon>
        <taxon>Erysipelotrichales</taxon>
        <taxon>Coprobacillaceae</taxon>
        <taxon>Faecalibacillus</taxon>
    </lineage>
</organism>
<evidence type="ECO:0000256" key="11">
    <source>
        <dbReference type="ARBA" id="ARBA00023136"/>
    </source>
</evidence>
<keyword evidence="4" id="KW-0645">Protease</keyword>
<accession>A0A2T3FWD0</accession>
<evidence type="ECO:0000256" key="1">
    <source>
        <dbReference type="ARBA" id="ARBA00001936"/>
    </source>
</evidence>
<dbReference type="AlphaFoldDB" id="A0A2T3FWD0"/>
<evidence type="ECO:0000256" key="6">
    <source>
        <dbReference type="ARBA" id="ARBA00022723"/>
    </source>
</evidence>
<dbReference type="PANTHER" id="PTHR31120:SF6">
    <property type="entry name" value="METALLOPROTEASE TIKI HOMOLOG"/>
    <property type="match status" value="1"/>
</dbReference>
<dbReference type="GO" id="GO:0016020">
    <property type="term" value="C:membrane"/>
    <property type="evidence" value="ECO:0007669"/>
    <property type="project" value="UniProtKB-SubCell"/>
</dbReference>
<dbReference type="GO" id="GO:0006508">
    <property type="term" value="P:proteolysis"/>
    <property type="evidence" value="ECO:0007669"/>
    <property type="project" value="UniProtKB-KW"/>
</dbReference>
<evidence type="ECO:0000256" key="8">
    <source>
        <dbReference type="ARBA" id="ARBA00022801"/>
    </source>
</evidence>
<dbReference type="InterPro" id="IPR040230">
    <property type="entry name" value="TIKI1/2-like"/>
</dbReference>
<dbReference type="Proteomes" id="UP000240974">
    <property type="component" value="Unassembled WGS sequence"/>
</dbReference>
<keyword evidence="9" id="KW-1133">Transmembrane helix</keyword>
<feature type="chain" id="PRO_5039516033" description="TraB/GumN family protein" evidence="13">
    <location>
        <begin position="23"/>
        <end position="306"/>
    </location>
</feature>
<dbReference type="GO" id="GO:0046872">
    <property type="term" value="F:metal ion binding"/>
    <property type="evidence" value="ECO:0007669"/>
    <property type="project" value="UniProtKB-KW"/>
</dbReference>
<evidence type="ECO:0000256" key="3">
    <source>
        <dbReference type="ARBA" id="ARBA00004479"/>
    </source>
</evidence>
<evidence type="ECO:0000256" key="12">
    <source>
        <dbReference type="ARBA" id="ARBA00023180"/>
    </source>
</evidence>
<keyword evidence="8" id="KW-0378">Hydrolase</keyword>
<keyword evidence="11" id="KW-0472">Membrane</keyword>
<dbReference type="GO" id="GO:0004222">
    <property type="term" value="F:metalloendopeptidase activity"/>
    <property type="evidence" value="ECO:0007669"/>
    <property type="project" value="TreeGrafter"/>
</dbReference>
<evidence type="ECO:0000256" key="2">
    <source>
        <dbReference type="ARBA" id="ARBA00001941"/>
    </source>
</evidence>
<dbReference type="PROSITE" id="PS51257">
    <property type="entry name" value="PROKAR_LIPOPROTEIN"/>
    <property type="match status" value="1"/>
</dbReference>
<protein>
    <recommendedName>
        <fullName evidence="16">TraB/GumN family protein</fullName>
    </recommendedName>
</protein>
<keyword evidence="12" id="KW-0325">Glycoprotein</keyword>
<evidence type="ECO:0008006" key="16">
    <source>
        <dbReference type="Google" id="ProtNLM"/>
    </source>
</evidence>
<dbReference type="PANTHER" id="PTHR31120">
    <property type="entry name" value="METALLOPROTEASE TIKI"/>
    <property type="match status" value="1"/>
</dbReference>
<name>A0A2T3FWD0_9FIRM</name>
<dbReference type="CDD" id="cd14789">
    <property type="entry name" value="Tiki"/>
    <property type="match status" value="1"/>
</dbReference>
<comment type="cofactor">
    <cofactor evidence="2">
        <name>Co(2+)</name>
        <dbReference type="ChEBI" id="CHEBI:48828"/>
    </cofactor>
</comment>
<keyword evidence="7 13" id="KW-0732">Signal</keyword>
<comment type="subcellular location">
    <subcellularLocation>
        <location evidence="3">Membrane</location>
        <topology evidence="3">Single-pass type I membrane protein</topology>
    </subcellularLocation>
</comment>
<dbReference type="GO" id="GO:0030178">
    <property type="term" value="P:negative regulation of Wnt signaling pathway"/>
    <property type="evidence" value="ECO:0007669"/>
    <property type="project" value="InterPro"/>
</dbReference>
<dbReference type="Pfam" id="PF01963">
    <property type="entry name" value="TraB_PrgY_gumN"/>
    <property type="match status" value="1"/>
</dbReference>
<dbReference type="InterPro" id="IPR002816">
    <property type="entry name" value="TraB/PrgY/GumN_fam"/>
</dbReference>
<feature type="signal peptide" evidence="13">
    <location>
        <begin position="1"/>
        <end position="22"/>
    </location>
</feature>
<evidence type="ECO:0000256" key="13">
    <source>
        <dbReference type="SAM" id="SignalP"/>
    </source>
</evidence>